<dbReference type="Gene3D" id="1.10.10.10">
    <property type="entry name" value="Winged helix-like DNA-binding domain superfamily/Winged helix DNA-binding domain"/>
    <property type="match status" value="1"/>
</dbReference>
<feature type="compositionally biased region" description="Low complexity" evidence="1">
    <location>
        <begin position="234"/>
        <end position="244"/>
    </location>
</feature>
<evidence type="ECO:0000313" key="3">
    <source>
        <dbReference type="Proteomes" id="UP000317893"/>
    </source>
</evidence>
<dbReference type="InterPro" id="IPR036388">
    <property type="entry name" value="WH-like_DNA-bd_sf"/>
</dbReference>
<reference evidence="2 3" key="1">
    <citation type="submission" date="2019-06" db="EMBL/GenBank/DDBJ databases">
        <title>Sequencing the genomes of 1000 actinobacteria strains.</title>
        <authorList>
            <person name="Klenk H.-P."/>
        </authorList>
    </citation>
    <scope>NUCLEOTIDE SEQUENCE [LARGE SCALE GENOMIC DNA]</scope>
    <source>
        <strain evidence="2 3">DSM 18607</strain>
    </source>
</reference>
<dbReference type="Proteomes" id="UP000317893">
    <property type="component" value="Unassembled WGS sequence"/>
</dbReference>
<protein>
    <submittedName>
        <fullName evidence="2">Putative ArsR family transcriptional regulator</fullName>
    </submittedName>
</protein>
<evidence type="ECO:0000256" key="1">
    <source>
        <dbReference type="SAM" id="MobiDB-lite"/>
    </source>
</evidence>
<gene>
    <name evidence="2" type="ORF">FB458_3247</name>
</gene>
<dbReference type="EMBL" id="VFMN01000001">
    <property type="protein sequence ID" value="TQJ10128.1"/>
    <property type="molecule type" value="Genomic_DNA"/>
</dbReference>
<sequence>MFIGADLERTPEESARHLERRTRERVLADISEHAPVTAAQIGERLGLTPAAVRRHLDALAEQSVIEEQVPAGTASRGRGRPARAWVLSEAGHRALEHDYEDLAAQALRFLASHAGPDAVDAFARERVGELAARYAAAVAPYDDPQQRVGALVEAMTQDGYAASARPVGLPGTSRHGVQLCQGHCPVGGVAEEFPAICDAETEAISRLLGVHVQRLATLAGGAHVCTTFVPTPAPAGTPETTTAHTTDERSPR</sequence>
<dbReference type="InterPro" id="IPR011991">
    <property type="entry name" value="ArsR-like_HTH"/>
</dbReference>
<accession>A0A542E447</accession>
<evidence type="ECO:0000313" key="2">
    <source>
        <dbReference type="EMBL" id="TQJ10128.1"/>
    </source>
</evidence>
<organism evidence="2 3">
    <name type="scientific">Lapillicoccus jejuensis</name>
    <dbReference type="NCBI Taxonomy" id="402171"/>
    <lineage>
        <taxon>Bacteria</taxon>
        <taxon>Bacillati</taxon>
        <taxon>Actinomycetota</taxon>
        <taxon>Actinomycetes</taxon>
        <taxon>Micrococcales</taxon>
        <taxon>Intrasporangiaceae</taxon>
        <taxon>Lapillicoccus</taxon>
    </lineage>
</organism>
<dbReference type="AlphaFoldDB" id="A0A542E447"/>
<proteinExistence type="predicted"/>
<dbReference type="RefSeq" id="WP_342778067.1">
    <property type="nucleotide sequence ID" value="NZ_BAAAPR010000001.1"/>
</dbReference>
<dbReference type="CDD" id="cd00090">
    <property type="entry name" value="HTH_ARSR"/>
    <property type="match status" value="1"/>
</dbReference>
<keyword evidence="3" id="KW-1185">Reference proteome</keyword>
<feature type="region of interest" description="Disordered" evidence="1">
    <location>
        <begin position="230"/>
        <end position="252"/>
    </location>
</feature>
<dbReference type="InterPro" id="IPR036390">
    <property type="entry name" value="WH_DNA-bd_sf"/>
</dbReference>
<dbReference type="SUPFAM" id="SSF46785">
    <property type="entry name" value="Winged helix' DNA-binding domain"/>
    <property type="match status" value="1"/>
</dbReference>
<dbReference type="Pfam" id="PF12840">
    <property type="entry name" value="HTH_20"/>
    <property type="match status" value="1"/>
</dbReference>
<comment type="caution">
    <text evidence="2">The sequence shown here is derived from an EMBL/GenBank/DDBJ whole genome shotgun (WGS) entry which is preliminary data.</text>
</comment>
<name>A0A542E447_9MICO</name>